<dbReference type="InterPro" id="IPR004417">
    <property type="entry name" value="TrmFO"/>
</dbReference>
<evidence type="ECO:0000259" key="11">
    <source>
        <dbReference type="Pfam" id="PF01134"/>
    </source>
</evidence>
<evidence type="ECO:0000256" key="9">
    <source>
        <dbReference type="ARBA" id="ARBA00023027"/>
    </source>
</evidence>
<dbReference type="NCBIfam" id="TIGR00137">
    <property type="entry name" value="gid_trmFO"/>
    <property type="match status" value="1"/>
</dbReference>
<dbReference type="PANTHER" id="PTHR11806">
    <property type="entry name" value="GLUCOSE INHIBITED DIVISION PROTEIN A"/>
    <property type="match status" value="1"/>
</dbReference>
<evidence type="ECO:0000256" key="6">
    <source>
        <dbReference type="ARBA" id="ARBA00022694"/>
    </source>
</evidence>
<comment type="cofactor">
    <cofactor evidence="1 10">
        <name>FAD</name>
        <dbReference type="ChEBI" id="CHEBI:57692"/>
    </cofactor>
</comment>
<dbReference type="InterPro" id="IPR040131">
    <property type="entry name" value="MnmG_N"/>
</dbReference>
<dbReference type="GO" id="GO:0030488">
    <property type="term" value="P:tRNA methylation"/>
    <property type="evidence" value="ECO:0007669"/>
    <property type="project" value="TreeGrafter"/>
</dbReference>
<keyword evidence="2 10" id="KW-0963">Cytoplasm</keyword>
<dbReference type="GO" id="GO:0005829">
    <property type="term" value="C:cytosol"/>
    <property type="evidence" value="ECO:0007669"/>
    <property type="project" value="TreeGrafter"/>
</dbReference>
<comment type="catalytic activity">
    <reaction evidence="10">
        <text>uridine(54) in tRNA + (6R)-5,10-methylene-5,6,7,8-tetrahydrofolate + NADPH + H(+) = 5-methyluridine(54) in tRNA + (6S)-5,6,7,8-tetrahydrofolate + NADP(+)</text>
        <dbReference type="Rhea" id="RHEA:62372"/>
        <dbReference type="Rhea" id="RHEA-COMP:10167"/>
        <dbReference type="Rhea" id="RHEA-COMP:10193"/>
        <dbReference type="ChEBI" id="CHEBI:15378"/>
        <dbReference type="ChEBI" id="CHEBI:15636"/>
        <dbReference type="ChEBI" id="CHEBI:57453"/>
        <dbReference type="ChEBI" id="CHEBI:57783"/>
        <dbReference type="ChEBI" id="CHEBI:58349"/>
        <dbReference type="ChEBI" id="CHEBI:65315"/>
        <dbReference type="ChEBI" id="CHEBI:74447"/>
        <dbReference type="EC" id="2.1.1.74"/>
    </reaction>
</comment>
<sequence>MNKVIVIGAGLAGSECAWQLANHGFKVELYEMRPKVNSLAHHTDLFGELVCSNSLRAASLTNAVGLLKEELRLLNSLLMECADQTKVPAGGALAVDRHLFAKMITEKIKNHPNITVINEEVTDLNFSYPTVIASGPLTTGKLAESIKSLTGDEYLYFYDAAAPIVTKESIDFSKAYFASRYGKGDGEYINCPMNEEQYQRFYHELINAEVVPIKEFEKEIYFEGCMPIEEMARRGEKTLLFGPLKPVGLEHPETKETYHAVVQLRQDNKEGTLYNLVGFQTHLKWGEQKRVFRLIPGLEKAEFVRYGVMHRNTYINSPSLLNNKLQLKHNPNYYFAGQITGSEGYVEAIATGLAVAYSIIFDKSFPRETAIGSLTNYLSDSSIKNFQPMNINFGLFLPPEKKIKDKKQKYEYYKDRALETIINFTKSL</sequence>
<dbReference type="NCBIfam" id="NF003739">
    <property type="entry name" value="PRK05335.1"/>
    <property type="match status" value="1"/>
</dbReference>
<protein>
    <recommendedName>
        <fullName evidence="10">Methylenetetrahydrofolate--tRNA-(uracil-5-)-methyltransferase TrmFO</fullName>
        <ecNumber evidence="10">2.1.1.74</ecNumber>
    </recommendedName>
    <alternativeName>
        <fullName evidence="10">Folate-dependent tRNA (uracil-5-)-methyltransferase</fullName>
    </alternativeName>
    <alternativeName>
        <fullName evidence="10">Folate-dependent tRNA(M-5-U54)-methyltransferase</fullName>
    </alternativeName>
</protein>
<feature type="domain" description="MnmG N-terminal" evidence="11">
    <location>
        <begin position="3"/>
        <end position="357"/>
    </location>
</feature>
<dbReference type="Proteomes" id="UP000243819">
    <property type="component" value="Unassembled WGS sequence"/>
</dbReference>
<proteinExistence type="inferred from homology"/>
<dbReference type="FunFam" id="3.50.50.60:FF:000040">
    <property type="entry name" value="Methylenetetrahydrofolate--tRNA-(uracil-5-)-methyltransferase TrmFO"/>
    <property type="match status" value="1"/>
</dbReference>
<comment type="function">
    <text evidence="10">Catalyzes the folate-dependent formation of 5-methyl-uridine at position 54 (M-5-U54) in all tRNAs.</text>
</comment>
<keyword evidence="3 10" id="KW-0489">Methyltransferase</keyword>
<dbReference type="InterPro" id="IPR036188">
    <property type="entry name" value="FAD/NAD-bd_sf"/>
</dbReference>
<evidence type="ECO:0000256" key="3">
    <source>
        <dbReference type="ARBA" id="ARBA00022603"/>
    </source>
</evidence>
<evidence type="ECO:0000313" key="12">
    <source>
        <dbReference type="EMBL" id="SES79776.1"/>
    </source>
</evidence>
<dbReference type="OrthoDB" id="9803114at2"/>
<dbReference type="Pfam" id="PF01134">
    <property type="entry name" value="GIDA"/>
    <property type="match status" value="1"/>
</dbReference>
<dbReference type="Gene3D" id="3.50.50.60">
    <property type="entry name" value="FAD/NAD(P)-binding domain"/>
    <property type="match status" value="2"/>
</dbReference>
<dbReference type="AlphaFoldDB" id="A0A1H9ZFF0"/>
<keyword evidence="7 10" id="KW-0274">FAD</keyword>
<feature type="binding site" evidence="10">
    <location>
        <begin position="8"/>
        <end position="13"/>
    </location>
    <ligand>
        <name>FAD</name>
        <dbReference type="ChEBI" id="CHEBI:57692"/>
    </ligand>
</feature>
<evidence type="ECO:0000256" key="7">
    <source>
        <dbReference type="ARBA" id="ARBA00022827"/>
    </source>
</evidence>
<keyword evidence="4 10" id="KW-0285">Flavoprotein</keyword>
<dbReference type="InterPro" id="IPR002218">
    <property type="entry name" value="MnmG-rel"/>
</dbReference>
<name>A0A1H9ZFF0_9FIRM</name>
<dbReference type="GO" id="GO:0002098">
    <property type="term" value="P:tRNA wobble uridine modification"/>
    <property type="evidence" value="ECO:0007669"/>
    <property type="project" value="TreeGrafter"/>
</dbReference>
<comment type="similarity">
    <text evidence="10">Belongs to the MnmG family. TrmFO subfamily.</text>
</comment>
<dbReference type="STRING" id="1120990.SAMN03080614_100853"/>
<reference evidence="13" key="1">
    <citation type="submission" date="2016-10" db="EMBL/GenBank/DDBJ databases">
        <authorList>
            <person name="Varghese N."/>
            <person name="Submissions S."/>
        </authorList>
    </citation>
    <scope>NUCLEOTIDE SEQUENCE [LARGE SCALE GENOMIC DNA]</scope>
    <source>
        <strain evidence="13">DSM 13577</strain>
    </source>
</reference>
<evidence type="ECO:0000256" key="2">
    <source>
        <dbReference type="ARBA" id="ARBA00022490"/>
    </source>
</evidence>
<evidence type="ECO:0000256" key="5">
    <source>
        <dbReference type="ARBA" id="ARBA00022679"/>
    </source>
</evidence>
<keyword evidence="9 10" id="KW-0520">NAD</keyword>
<keyword evidence="6 10" id="KW-0819">tRNA processing</keyword>
<dbReference type="EC" id="2.1.1.74" evidence="10"/>
<comment type="catalytic activity">
    <reaction evidence="10">
        <text>uridine(54) in tRNA + (6R)-5,10-methylene-5,6,7,8-tetrahydrofolate + NADH + H(+) = 5-methyluridine(54) in tRNA + (6S)-5,6,7,8-tetrahydrofolate + NAD(+)</text>
        <dbReference type="Rhea" id="RHEA:16873"/>
        <dbReference type="Rhea" id="RHEA-COMP:10167"/>
        <dbReference type="Rhea" id="RHEA-COMP:10193"/>
        <dbReference type="ChEBI" id="CHEBI:15378"/>
        <dbReference type="ChEBI" id="CHEBI:15636"/>
        <dbReference type="ChEBI" id="CHEBI:57453"/>
        <dbReference type="ChEBI" id="CHEBI:57540"/>
        <dbReference type="ChEBI" id="CHEBI:57945"/>
        <dbReference type="ChEBI" id="CHEBI:65315"/>
        <dbReference type="ChEBI" id="CHEBI:74447"/>
        <dbReference type="EC" id="2.1.1.74"/>
    </reaction>
</comment>
<evidence type="ECO:0000256" key="4">
    <source>
        <dbReference type="ARBA" id="ARBA00022630"/>
    </source>
</evidence>
<dbReference type="HAMAP" id="MF_01037">
    <property type="entry name" value="TrmFO"/>
    <property type="match status" value="1"/>
</dbReference>
<comment type="subcellular location">
    <subcellularLocation>
        <location evidence="10">Cytoplasm</location>
    </subcellularLocation>
</comment>
<evidence type="ECO:0000256" key="10">
    <source>
        <dbReference type="HAMAP-Rule" id="MF_01037"/>
    </source>
</evidence>
<evidence type="ECO:0000256" key="1">
    <source>
        <dbReference type="ARBA" id="ARBA00001974"/>
    </source>
</evidence>
<dbReference type="RefSeq" id="WP_091349409.1">
    <property type="nucleotide sequence ID" value="NZ_FOIF01000008.1"/>
</dbReference>
<organism evidence="12 13">
    <name type="scientific">Anaerobranca gottschalkii DSM 13577</name>
    <dbReference type="NCBI Taxonomy" id="1120990"/>
    <lineage>
        <taxon>Bacteria</taxon>
        <taxon>Bacillati</taxon>
        <taxon>Bacillota</taxon>
        <taxon>Clostridia</taxon>
        <taxon>Eubacteriales</taxon>
        <taxon>Proteinivoracaceae</taxon>
        <taxon>Anaerobranca</taxon>
    </lineage>
</organism>
<keyword evidence="8 10" id="KW-0521">NADP</keyword>
<dbReference type="PANTHER" id="PTHR11806:SF2">
    <property type="entry name" value="METHYLENETETRAHYDROFOLATE--TRNA-(URACIL-5-)-METHYLTRANSFERASE TRMFO"/>
    <property type="match status" value="1"/>
</dbReference>
<accession>A0A1H9ZFF0</accession>
<gene>
    <name evidence="10" type="primary">trmFO</name>
    <name evidence="12" type="ORF">SAMN03080614_100853</name>
</gene>
<dbReference type="SUPFAM" id="SSF51905">
    <property type="entry name" value="FAD/NAD(P)-binding domain"/>
    <property type="match status" value="1"/>
</dbReference>
<dbReference type="EMBL" id="FOIF01000008">
    <property type="protein sequence ID" value="SES79776.1"/>
    <property type="molecule type" value="Genomic_DNA"/>
</dbReference>
<keyword evidence="5 10" id="KW-0808">Transferase</keyword>
<keyword evidence="13" id="KW-1185">Reference proteome</keyword>
<evidence type="ECO:0000313" key="13">
    <source>
        <dbReference type="Proteomes" id="UP000243819"/>
    </source>
</evidence>
<dbReference type="GO" id="GO:0050660">
    <property type="term" value="F:flavin adenine dinucleotide binding"/>
    <property type="evidence" value="ECO:0007669"/>
    <property type="project" value="UniProtKB-UniRule"/>
</dbReference>
<evidence type="ECO:0000256" key="8">
    <source>
        <dbReference type="ARBA" id="ARBA00022857"/>
    </source>
</evidence>
<dbReference type="GO" id="GO:0047151">
    <property type="term" value="F:tRNA (uracil(54)-C5)-methyltransferase activity, 5,10-methylenetetrahydrofolate-dependent"/>
    <property type="evidence" value="ECO:0007669"/>
    <property type="project" value="UniProtKB-UniRule"/>
</dbReference>